<keyword evidence="5" id="KW-1185">Reference proteome</keyword>
<evidence type="ECO:0000259" key="3">
    <source>
        <dbReference type="PROSITE" id="PS51857"/>
    </source>
</evidence>
<dbReference type="SMART" id="SM00357">
    <property type="entry name" value="CSP"/>
    <property type="match status" value="1"/>
</dbReference>
<dbReference type="InterPro" id="IPR002059">
    <property type="entry name" value="CSP_DNA-bd"/>
</dbReference>
<dbReference type="EMBL" id="JABMKT010000001">
    <property type="protein sequence ID" value="NYV27251.1"/>
    <property type="molecule type" value="Genomic_DNA"/>
</dbReference>
<sequence>MPIGIGGSILLGKVKWFNEKKGFGFISGEDGKDYFLHFSKINKSGFKTVNEGEEVEFDVEDGEKGPQATNVVSK</sequence>
<dbReference type="PIRSF" id="PIRSF002599">
    <property type="entry name" value="Cold_shock_A"/>
    <property type="match status" value="1"/>
</dbReference>
<protein>
    <submittedName>
        <fullName evidence="4">Cold-shock protein</fullName>
    </submittedName>
</protein>
<dbReference type="InterPro" id="IPR011129">
    <property type="entry name" value="CSD"/>
</dbReference>
<dbReference type="InterPro" id="IPR012340">
    <property type="entry name" value="NA-bd_OB-fold"/>
</dbReference>
<dbReference type="Pfam" id="PF00313">
    <property type="entry name" value="CSD"/>
    <property type="match status" value="1"/>
</dbReference>
<evidence type="ECO:0000313" key="4">
    <source>
        <dbReference type="EMBL" id="NYV27251.1"/>
    </source>
</evidence>
<dbReference type="Proteomes" id="UP000526184">
    <property type="component" value="Unassembled WGS sequence"/>
</dbReference>
<dbReference type="SUPFAM" id="SSF50249">
    <property type="entry name" value="Nucleic acid-binding proteins"/>
    <property type="match status" value="1"/>
</dbReference>
<accession>A0A7Z0PDL3</accession>
<dbReference type="GO" id="GO:0003676">
    <property type="term" value="F:nucleic acid binding"/>
    <property type="evidence" value="ECO:0007669"/>
    <property type="project" value="InterPro"/>
</dbReference>
<name>A0A7Z0PDL3_9FUSO</name>
<evidence type="ECO:0000313" key="5">
    <source>
        <dbReference type="Proteomes" id="UP000526184"/>
    </source>
</evidence>
<dbReference type="Gene3D" id="6.20.370.130">
    <property type="match status" value="1"/>
</dbReference>
<dbReference type="InterPro" id="IPR050181">
    <property type="entry name" value="Cold_shock_domain"/>
</dbReference>
<proteinExistence type="predicted"/>
<feature type="domain" description="CSD" evidence="3">
    <location>
        <begin position="9"/>
        <end position="73"/>
    </location>
</feature>
<gene>
    <name evidence="4" type="ORF">HP397_00220</name>
</gene>
<evidence type="ECO:0000256" key="2">
    <source>
        <dbReference type="ARBA" id="ARBA00022490"/>
    </source>
</evidence>
<dbReference type="Gene3D" id="2.40.50.140">
    <property type="entry name" value="Nucleic acid-binding proteins"/>
    <property type="match status" value="1"/>
</dbReference>
<dbReference type="AlphaFoldDB" id="A0A7Z0PDL3"/>
<comment type="subcellular location">
    <subcellularLocation>
        <location evidence="1">Cytoplasm</location>
    </subcellularLocation>
</comment>
<dbReference type="CDD" id="cd04458">
    <property type="entry name" value="CSP_CDS"/>
    <property type="match status" value="1"/>
</dbReference>
<keyword evidence="2" id="KW-0963">Cytoplasm</keyword>
<reference evidence="4 5" key="1">
    <citation type="submission" date="2020-05" db="EMBL/GenBank/DDBJ databases">
        <title>Streptobacillus felis strain LHL191014123.</title>
        <authorList>
            <person name="Fawzy A."/>
            <person name="Rau J."/>
            <person name="Risse K."/>
            <person name="Schauerte N."/>
            <person name="Geiger C."/>
            <person name="Blom J."/>
            <person name="Imirzalioglu C."/>
            <person name="Falgenhauer J."/>
            <person name="Bach A."/>
            <person name="Herden C."/>
            <person name="Eisenberg T."/>
        </authorList>
    </citation>
    <scope>NUCLEOTIDE SEQUENCE [LARGE SCALE GENOMIC DNA]</scope>
    <source>
        <strain evidence="4 5">LHL191014123</strain>
    </source>
</reference>
<organism evidence="4 5">
    <name type="scientific">Streptobacillus felis</name>
    <dbReference type="NCBI Taxonomy" id="1384509"/>
    <lineage>
        <taxon>Bacteria</taxon>
        <taxon>Fusobacteriati</taxon>
        <taxon>Fusobacteriota</taxon>
        <taxon>Fusobacteriia</taxon>
        <taxon>Fusobacteriales</taxon>
        <taxon>Leptotrichiaceae</taxon>
        <taxon>Streptobacillus</taxon>
    </lineage>
</organism>
<comment type="caution">
    <text evidence="4">The sequence shown here is derived from an EMBL/GenBank/DDBJ whole genome shotgun (WGS) entry which is preliminary data.</text>
</comment>
<dbReference type="PANTHER" id="PTHR11544">
    <property type="entry name" value="COLD SHOCK DOMAIN CONTAINING PROTEINS"/>
    <property type="match status" value="1"/>
</dbReference>
<evidence type="ECO:0000256" key="1">
    <source>
        <dbReference type="ARBA" id="ARBA00004496"/>
    </source>
</evidence>
<dbReference type="InterPro" id="IPR012156">
    <property type="entry name" value="Cold_shock_CspA"/>
</dbReference>
<dbReference type="GO" id="GO:0005737">
    <property type="term" value="C:cytoplasm"/>
    <property type="evidence" value="ECO:0007669"/>
    <property type="project" value="UniProtKB-SubCell"/>
</dbReference>
<dbReference type="PRINTS" id="PR00050">
    <property type="entry name" value="COLDSHOCK"/>
</dbReference>
<dbReference type="PROSITE" id="PS51857">
    <property type="entry name" value="CSD_2"/>
    <property type="match status" value="1"/>
</dbReference>